<name>A0A0P1E8X7_9RHOB</name>
<evidence type="ECO:0000256" key="7">
    <source>
        <dbReference type="ARBA" id="ARBA00035159"/>
    </source>
</evidence>
<dbReference type="Pfam" id="PF00743">
    <property type="entry name" value="FMO-like"/>
    <property type="match status" value="1"/>
</dbReference>
<dbReference type="GO" id="GO:0050660">
    <property type="term" value="F:flavin adenine dinucleotide binding"/>
    <property type="evidence" value="ECO:0007669"/>
    <property type="project" value="InterPro"/>
</dbReference>
<evidence type="ECO:0000256" key="4">
    <source>
        <dbReference type="ARBA" id="ARBA00022857"/>
    </source>
</evidence>
<dbReference type="GO" id="GO:0004499">
    <property type="term" value="F:N,N-dimethylaniline monooxygenase activity"/>
    <property type="evidence" value="ECO:0007669"/>
    <property type="project" value="InterPro"/>
</dbReference>
<dbReference type="InterPro" id="IPR000960">
    <property type="entry name" value="Flavin_mOase"/>
</dbReference>
<dbReference type="EMBL" id="CYPS01000057">
    <property type="protein sequence ID" value="CUH44830.1"/>
    <property type="molecule type" value="Genomic_DNA"/>
</dbReference>
<dbReference type="EC" id="1.14.13.148" evidence="6"/>
<dbReference type="InterPro" id="IPR050346">
    <property type="entry name" value="FMO-like"/>
</dbReference>
<protein>
    <recommendedName>
        <fullName evidence="7">Trimethylamine monooxygenase</fullName>
        <ecNumber evidence="6">1.14.13.148</ecNumber>
    </recommendedName>
</protein>
<comment type="similarity">
    <text evidence="1">Belongs to the FMO family.</text>
</comment>
<dbReference type="GO" id="GO:0050661">
    <property type="term" value="F:NADP binding"/>
    <property type="evidence" value="ECO:0007669"/>
    <property type="project" value="InterPro"/>
</dbReference>
<dbReference type="PIRSF" id="PIRSF000332">
    <property type="entry name" value="FMO"/>
    <property type="match status" value="1"/>
</dbReference>
<organism evidence="8 9">
    <name type="scientific">Ruegeria atlantica</name>
    <dbReference type="NCBI Taxonomy" id="81569"/>
    <lineage>
        <taxon>Bacteria</taxon>
        <taxon>Pseudomonadati</taxon>
        <taxon>Pseudomonadota</taxon>
        <taxon>Alphaproteobacteria</taxon>
        <taxon>Rhodobacterales</taxon>
        <taxon>Roseobacteraceae</taxon>
        <taxon>Ruegeria</taxon>
    </lineage>
</organism>
<keyword evidence="9" id="KW-1185">Reference proteome</keyword>
<dbReference type="GO" id="GO:0034899">
    <property type="term" value="F:trimethylamine monooxygenase activity"/>
    <property type="evidence" value="ECO:0007669"/>
    <property type="project" value="UniProtKB-EC"/>
</dbReference>
<dbReference type="PRINTS" id="PR00370">
    <property type="entry name" value="FMOXYGENASE"/>
</dbReference>
<evidence type="ECO:0000256" key="3">
    <source>
        <dbReference type="ARBA" id="ARBA00022827"/>
    </source>
</evidence>
<reference evidence="9" key="1">
    <citation type="submission" date="2015-09" db="EMBL/GenBank/DDBJ databases">
        <authorList>
            <person name="Rodrigo-Torres L."/>
            <person name="Arahal D.R."/>
        </authorList>
    </citation>
    <scope>NUCLEOTIDE SEQUENCE [LARGE SCALE GENOMIC DNA]</scope>
    <source>
        <strain evidence="9">CECT 4293</strain>
    </source>
</reference>
<sequence length="451" mass="50255">MEQVQVGAGQPVTVKARSEECFALIGAGPMGLAMAKTLVEQGVPFQGFELADDVGGLWNIDAPRSTMYETAHLISSKKMTEFTDFPMQEETAEYPSHRELKTYFHDFANAFDLYQHYHFGAEVLSTTPLDAGGWEVKWRDKAGTEHCQIFAGILIANGTLSEPNLPKFEGEFSGELIHASDYRYPTQFTGKRVLVIGAGNSGCDIAVDAIHHGQSCDISMRRGYYFVPKYVFGVPADTMGGKINLPMWLKRKVDGAILKWFVGDPQKYGFPKPDYALYESHPVVNSLILFHAGHGDLKVRPDIERFDGKTVHFRDGTSVKYDMVLAATGYKLHYPFIDKSHLNWQGDAPHLYLNCMHPTRDDLFVLGMIEASGLGWQGRHEQAEMVARYIAGLRSGNSAAKTIHAAKSQKFERATGGMNYIDLPRMAYYVDKATYRGEVTRQIAALKAAQS</sequence>
<dbReference type="InterPro" id="IPR020946">
    <property type="entry name" value="Flavin_mOase-like"/>
</dbReference>
<dbReference type="RefSeq" id="WP_058274874.1">
    <property type="nucleotide sequence ID" value="NZ_CYPS01000057.1"/>
</dbReference>
<evidence type="ECO:0000256" key="5">
    <source>
        <dbReference type="ARBA" id="ARBA00023002"/>
    </source>
</evidence>
<keyword evidence="8" id="KW-0503">Monooxygenase</keyword>
<dbReference type="Gene3D" id="3.50.50.60">
    <property type="entry name" value="FAD/NAD(P)-binding domain"/>
    <property type="match status" value="1"/>
</dbReference>
<evidence type="ECO:0000256" key="1">
    <source>
        <dbReference type="ARBA" id="ARBA00009183"/>
    </source>
</evidence>
<keyword evidence="4" id="KW-0521">NADP</keyword>
<keyword evidence="5 8" id="KW-0560">Oxidoreductase</keyword>
<evidence type="ECO:0000313" key="9">
    <source>
        <dbReference type="Proteomes" id="UP000050786"/>
    </source>
</evidence>
<gene>
    <name evidence="8" type="ORF">RUM4293_03736</name>
</gene>
<dbReference type="Proteomes" id="UP000050786">
    <property type="component" value="Unassembled WGS sequence"/>
</dbReference>
<evidence type="ECO:0000256" key="6">
    <source>
        <dbReference type="ARBA" id="ARBA00034528"/>
    </source>
</evidence>
<dbReference type="InterPro" id="IPR036188">
    <property type="entry name" value="FAD/NAD-bd_sf"/>
</dbReference>
<proteinExistence type="inferred from homology"/>
<evidence type="ECO:0000256" key="2">
    <source>
        <dbReference type="ARBA" id="ARBA00022630"/>
    </source>
</evidence>
<keyword evidence="3" id="KW-0274">FAD</keyword>
<dbReference type="SUPFAM" id="SSF51905">
    <property type="entry name" value="FAD/NAD(P)-binding domain"/>
    <property type="match status" value="2"/>
</dbReference>
<keyword evidence="2" id="KW-0285">Flavoprotein</keyword>
<accession>A0A0P1E8X7</accession>
<evidence type="ECO:0000313" key="8">
    <source>
        <dbReference type="EMBL" id="CUH44830.1"/>
    </source>
</evidence>
<dbReference type="PANTHER" id="PTHR23023">
    <property type="entry name" value="DIMETHYLANILINE MONOOXYGENASE"/>
    <property type="match status" value="1"/>
</dbReference>
<dbReference type="AlphaFoldDB" id="A0A0P1E8X7"/>